<organism evidence="2 3">
    <name type="scientific">Vigna unguiculata</name>
    <name type="common">Cowpea</name>
    <dbReference type="NCBI Taxonomy" id="3917"/>
    <lineage>
        <taxon>Eukaryota</taxon>
        <taxon>Viridiplantae</taxon>
        <taxon>Streptophyta</taxon>
        <taxon>Embryophyta</taxon>
        <taxon>Tracheophyta</taxon>
        <taxon>Spermatophyta</taxon>
        <taxon>Magnoliopsida</taxon>
        <taxon>eudicotyledons</taxon>
        <taxon>Gunneridae</taxon>
        <taxon>Pentapetalae</taxon>
        <taxon>rosids</taxon>
        <taxon>fabids</taxon>
        <taxon>Fabales</taxon>
        <taxon>Fabaceae</taxon>
        <taxon>Papilionoideae</taxon>
        <taxon>50 kb inversion clade</taxon>
        <taxon>NPAAA clade</taxon>
        <taxon>indigoferoid/millettioid clade</taxon>
        <taxon>Phaseoleae</taxon>
        <taxon>Vigna</taxon>
    </lineage>
</organism>
<evidence type="ECO:0000313" key="3">
    <source>
        <dbReference type="Proteomes" id="UP000501690"/>
    </source>
</evidence>
<sequence>MNLICRLAAPRWPPGGDEWQTPNRVLCGEYLRERDSESSGKLQSLVQWDEGNYDSAGRALAPGGGQLPPGGLSLFRQAVLTNAPGGCASVTLTWGYERGRSVEQDYERGGSKSRTTSGEVRRRRTTSGQVRVSIMFPSPRLTICVI</sequence>
<keyword evidence="3" id="KW-1185">Reference proteome</keyword>
<accession>A0A4D6NQ07</accession>
<dbReference type="EMBL" id="CP039355">
    <property type="protein sequence ID" value="QCE14619.1"/>
    <property type="molecule type" value="Genomic_DNA"/>
</dbReference>
<dbReference type="AlphaFoldDB" id="A0A4D6NQ07"/>
<proteinExistence type="predicted"/>
<evidence type="ECO:0000313" key="2">
    <source>
        <dbReference type="EMBL" id="QCE14619.1"/>
    </source>
</evidence>
<name>A0A4D6NQ07_VIGUN</name>
<feature type="region of interest" description="Disordered" evidence="1">
    <location>
        <begin position="103"/>
        <end position="126"/>
    </location>
</feature>
<protein>
    <submittedName>
        <fullName evidence="2">Uncharacterized protein</fullName>
    </submittedName>
</protein>
<gene>
    <name evidence="2" type="ORF">DEO72_LG11g1622</name>
</gene>
<evidence type="ECO:0000256" key="1">
    <source>
        <dbReference type="SAM" id="MobiDB-lite"/>
    </source>
</evidence>
<dbReference type="Proteomes" id="UP000501690">
    <property type="component" value="Linkage Group LG11"/>
</dbReference>
<reference evidence="2 3" key="1">
    <citation type="submission" date="2019-04" db="EMBL/GenBank/DDBJ databases">
        <title>An improved genome assembly and genetic linkage map for asparagus bean, Vigna unguiculata ssp. sesquipedialis.</title>
        <authorList>
            <person name="Xia Q."/>
            <person name="Zhang R."/>
            <person name="Dong Y."/>
        </authorList>
    </citation>
    <scope>NUCLEOTIDE SEQUENCE [LARGE SCALE GENOMIC DNA]</scope>
    <source>
        <tissue evidence="2">Leaf</tissue>
    </source>
</reference>